<dbReference type="PANTHER" id="PTHR36838:SF4">
    <property type="entry name" value="AUXIN EFFLUX CARRIER FAMILY PROTEIN"/>
    <property type="match status" value="1"/>
</dbReference>
<dbReference type="InterPro" id="IPR004776">
    <property type="entry name" value="Mem_transp_PIN-like"/>
</dbReference>
<evidence type="ECO:0000256" key="6">
    <source>
        <dbReference type="ARBA" id="ARBA00022989"/>
    </source>
</evidence>
<comment type="similarity">
    <text evidence="2">Belongs to the auxin efflux carrier (TC 2.A.69) family.</text>
</comment>
<keyword evidence="7 8" id="KW-0472">Membrane</keyword>
<keyword evidence="5 8" id="KW-0812">Transmembrane</keyword>
<evidence type="ECO:0000256" key="2">
    <source>
        <dbReference type="ARBA" id="ARBA00010145"/>
    </source>
</evidence>
<keyword evidence="3" id="KW-0813">Transport</keyword>
<dbReference type="Pfam" id="PF03547">
    <property type="entry name" value="Mem_trans"/>
    <property type="match status" value="1"/>
</dbReference>
<feature type="transmembrane region" description="Helical" evidence="8">
    <location>
        <begin position="12"/>
        <end position="32"/>
    </location>
</feature>
<comment type="subcellular location">
    <subcellularLocation>
        <location evidence="1">Cell membrane</location>
        <topology evidence="1">Multi-pass membrane protein</topology>
    </subcellularLocation>
</comment>
<dbReference type="PANTHER" id="PTHR36838">
    <property type="entry name" value="AUXIN EFFLUX CARRIER FAMILY PROTEIN"/>
    <property type="match status" value="1"/>
</dbReference>
<proteinExistence type="inferred from homology"/>
<accession>A0A679J3X5</accession>
<feature type="transmembrane region" description="Helical" evidence="8">
    <location>
        <begin position="119"/>
        <end position="140"/>
    </location>
</feature>
<feature type="transmembrane region" description="Helical" evidence="8">
    <location>
        <begin position="209"/>
        <end position="226"/>
    </location>
</feature>
<organism evidence="9">
    <name type="scientific">Methylobacterium bullatum</name>
    <dbReference type="NCBI Taxonomy" id="570505"/>
    <lineage>
        <taxon>Bacteria</taxon>
        <taxon>Pseudomonadati</taxon>
        <taxon>Pseudomonadota</taxon>
        <taxon>Alphaproteobacteria</taxon>
        <taxon>Hyphomicrobiales</taxon>
        <taxon>Methylobacteriaceae</taxon>
        <taxon>Methylobacterium</taxon>
    </lineage>
</organism>
<keyword evidence="4" id="KW-1003">Cell membrane</keyword>
<feature type="transmembrane region" description="Helical" evidence="8">
    <location>
        <begin position="146"/>
        <end position="165"/>
    </location>
</feature>
<feature type="transmembrane region" description="Helical" evidence="8">
    <location>
        <begin position="305"/>
        <end position="324"/>
    </location>
</feature>
<reference evidence="9" key="1">
    <citation type="submission" date="2019-12" db="EMBL/GenBank/DDBJ databases">
        <authorList>
            <person name="Cremers G."/>
        </authorList>
    </citation>
    <scope>NUCLEOTIDE SEQUENCE</scope>
    <source>
        <strain evidence="9">Mbul1</strain>
    </source>
</reference>
<dbReference type="AlphaFoldDB" id="A0A679J3X5"/>
<dbReference type="GO" id="GO:0055085">
    <property type="term" value="P:transmembrane transport"/>
    <property type="evidence" value="ECO:0007669"/>
    <property type="project" value="InterPro"/>
</dbReference>
<evidence type="ECO:0000256" key="4">
    <source>
        <dbReference type="ARBA" id="ARBA00022475"/>
    </source>
</evidence>
<dbReference type="GO" id="GO:0005886">
    <property type="term" value="C:plasma membrane"/>
    <property type="evidence" value="ECO:0007669"/>
    <property type="project" value="UniProtKB-SubCell"/>
</dbReference>
<protein>
    <recommendedName>
        <fullName evidence="10">Transporter</fullName>
    </recommendedName>
</protein>
<name>A0A679J3X5_9HYPH</name>
<evidence type="ECO:0000256" key="5">
    <source>
        <dbReference type="ARBA" id="ARBA00022692"/>
    </source>
</evidence>
<feature type="transmembrane region" description="Helical" evidence="8">
    <location>
        <begin position="79"/>
        <end position="98"/>
    </location>
</feature>
<evidence type="ECO:0000256" key="8">
    <source>
        <dbReference type="SAM" id="Phobius"/>
    </source>
</evidence>
<dbReference type="Gene3D" id="1.20.1530.20">
    <property type="match status" value="1"/>
</dbReference>
<evidence type="ECO:0000313" key="9">
    <source>
        <dbReference type="EMBL" id="CAA2107079.1"/>
    </source>
</evidence>
<dbReference type="InterPro" id="IPR038770">
    <property type="entry name" value="Na+/solute_symporter_sf"/>
</dbReference>
<feature type="transmembrane region" description="Helical" evidence="8">
    <location>
        <begin position="238"/>
        <end position="261"/>
    </location>
</feature>
<sequence length="325" mass="32544">MPYPAGAERCNPAAMTLTLLAALVPIALLIGLGAALRRLGFLAESFWPQAERLAYYVLLPSLLLDSLATARLADVPVGALALVLVLSTLVVAGLVLAARPRLGFGGPAFTSVFQGGVRFNNYVGVSAAAGLYGAQGIALAAVANAAIVPTVNVLCVLVFARFGTAGRPSALGLARQIALNPLVLGSLGGIALQASGLGLPPGLEPMLRALGQASLPLGLLCVGAALDFGSARSWIRPVAVASLIKFGLMPAATVTACLALGLKGPAAVTALLFQTLPTASSSYIMSRQLGGDAPLMAGITATQTVIAGVALPLVLAIVLALAGLG</sequence>
<dbReference type="EMBL" id="LR743504">
    <property type="protein sequence ID" value="CAA2107079.1"/>
    <property type="molecule type" value="Genomic_DNA"/>
</dbReference>
<evidence type="ECO:0000256" key="7">
    <source>
        <dbReference type="ARBA" id="ARBA00023136"/>
    </source>
</evidence>
<evidence type="ECO:0000256" key="1">
    <source>
        <dbReference type="ARBA" id="ARBA00004651"/>
    </source>
</evidence>
<keyword evidence="6 8" id="KW-1133">Transmembrane helix</keyword>
<gene>
    <name evidence="9" type="ORF">MBUL_03982</name>
</gene>
<evidence type="ECO:0000256" key="3">
    <source>
        <dbReference type="ARBA" id="ARBA00022448"/>
    </source>
</evidence>
<evidence type="ECO:0008006" key="10">
    <source>
        <dbReference type="Google" id="ProtNLM"/>
    </source>
</evidence>
<feature type="transmembrane region" description="Helical" evidence="8">
    <location>
        <begin position="177"/>
        <end position="197"/>
    </location>
</feature>